<evidence type="ECO:0000256" key="1">
    <source>
        <dbReference type="ARBA" id="ARBA00005091"/>
    </source>
</evidence>
<dbReference type="RefSeq" id="WP_284099436.1">
    <property type="nucleotide sequence ID" value="NZ_JARRAF010000003.1"/>
</dbReference>
<dbReference type="HAMAP" id="MF_00278">
    <property type="entry name" value="HisH"/>
    <property type="match status" value="1"/>
</dbReference>
<dbReference type="Proteomes" id="UP001172778">
    <property type="component" value="Unassembled WGS sequence"/>
</dbReference>
<dbReference type="Pfam" id="PF00117">
    <property type="entry name" value="GATase"/>
    <property type="match status" value="1"/>
</dbReference>
<feature type="active site" description="Nucleophile" evidence="10">
    <location>
        <position position="81"/>
    </location>
</feature>
<comment type="function">
    <text evidence="10">IGPS catalyzes the conversion of PRFAR and glutamine to IGP, AICAR and glutamate. The HisH subunit catalyzes the hydrolysis of glutamine to glutamate and ammonia as part of the synthesis of IGP and AICAR. The resulting ammonia molecule is channeled to the active site of HisF.</text>
</comment>
<comment type="pathway">
    <text evidence="1 10">Amino-acid biosynthesis; L-histidine biosynthesis; L-histidine from 5-phospho-alpha-D-ribose 1-diphosphate: step 5/9.</text>
</comment>
<comment type="catalytic activity">
    <reaction evidence="8 10">
        <text>5-[(5-phospho-1-deoxy-D-ribulos-1-ylimino)methylamino]-1-(5-phospho-beta-D-ribosyl)imidazole-4-carboxamide + L-glutamine = D-erythro-1-(imidazol-4-yl)glycerol 3-phosphate + 5-amino-1-(5-phospho-beta-D-ribosyl)imidazole-4-carboxamide + L-glutamate + H(+)</text>
        <dbReference type="Rhea" id="RHEA:24793"/>
        <dbReference type="ChEBI" id="CHEBI:15378"/>
        <dbReference type="ChEBI" id="CHEBI:29985"/>
        <dbReference type="ChEBI" id="CHEBI:58278"/>
        <dbReference type="ChEBI" id="CHEBI:58359"/>
        <dbReference type="ChEBI" id="CHEBI:58475"/>
        <dbReference type="ChEBI" id="CHEBI:58525"/>
        <dbReference type="EC" id="4.3.2.10"/>
    </reaction>
</comment>
<evidence type="ECO:0000256" key="5">
    <source>
        <dbReference type="ARBA" id="ARBA00022962"/>
    </source>
</evidence>
<evidence type="ECO:0000256" key="4">
    <source>
        <dbReference type="ARBA" id="ARBA00022801"/>
    </source>
</evidence>
<name>A0ABT7DWX5_9NEIS</name>
<evidence type="ECO:0000259" key="11">
    <source>
        <dbReference type="Pfam" id="PF00117"/>
    </source>
</evidence>
<organism evidence="12 13">
    <name type="scientific">Parachitinimonas caeni</name>
    <dbReference type="NCBI Taxonomy" id="3031301"/>
    <lineage>
        <taxon>Bacteria</taxon>
        <taxon>Pseudomonadati</taxon>
        <taxon>Pseudomonadota</taxon>
        <taxon>Betaproteobacteria</taxon>
        <taxon>Neisseriales</taxon>
        <taxon>Chitinibacteraceae</taxon>
        <taxon>Parachitinimonas</taxon>
    </lineage>
</organism>
<comment type="subunit">
    <text evidence="10">Heterodimer of HisH and HisF.</text>
</comment>
<keyword evidence="2 10" id="KW-0963">Cytoplasm</keyword>
<dbReference type="SUPFAM" id="SSF52317">
    <property type="entry name" value="Class I glutamine amidotransferase-like"/>
    <property type="match status" value="1"/>
</dbReference>
<keyword evidence="5 10" id="KW-0315">Glutamine amidotransferase</keyword>
<accession>A0ABT7DWX5</accession>
<evidence type="ECO:0000313" key="12">
    <source>
        <dbReference type="EMBL" id="MDK2123147.1"/>
    </source>
</evidence>
<evidence type="ECO:0000256" key="3">
    <source>
        <dbReference type="ARBA" id="ARBA00022605"/>
    </source>
</evidence>
<dbReference type="CDD" id="cd01748">
    <property type="entry name" value="GATase1_IGP_Synthase"/>
    <property type="match status" value="1"/>
</dbReference>
<gene>
    <name evidence="10 12" type="primary">hisH</name>
    <name evidence="12" type="ORF">PZA18_03660</name>
</gene>
<evidence type="ECO:0000256" key="7">
    <source>
        <dbReference type="ARBA" id="ARBA00023239"/>
    </source>
</evidence>
<keyword evidence="6 10" id="KW-0368">Histidine biosynthesis</keyword>
<dbReference type="PANTHER" id="PTHR42701:SF2">
    <property type="entry name" value="IMIDAZOLE GLYCEROL PHOSPHATE SYNTHASE SUBUNIT HISH 1"/>
    <property type="match status" value="1"/>
</dbReference>
<comment type="catalytic activity">
    <reaction evidence="9 10">
        <text>L-glutamine + H2O = L-glutamate + NH4(+)</text>
        <dbReference type="Rhea" id="RHEA:15889"/>
        <dbReference type="ChEBI" id="CHEBI:15377"/>
        <dbReference type="ChEBI" id="CHEBI:28938"/>
        <dbReference type="ChEBI" id="CHEBI:29985"/>
        <dbReference type="ChEBI" id="CHEBI:58359"/>
        <dbReference type="EC" id="3.5.1.2"/>
    </reaction>
</comment>
<dbReference type="NCBIfam" id="TIGR01855">
    <property type="entry name" value="IMP_synth_hisH"/>
    <property type="match status" value="1"/>
</dbReference>
<reference evidence="12" key="1">
    <citation type="submission" date="2023-03" db="EMBL/GenBank/DDBJ databases">
        <title>Chitinimonas shenzhenensis gen. nov., sp. nov., a novel member of family Burkholderiaceae isolated from activated sludge collected in Shen Zhen, China.</title>
        <authorList>
            <person name="Wang X."/>
        </authorList>
    </citation>
    <scope>NUCLEOTIDE SEQUENCE</scope>
    <source>
        <strain evidence="12">DQS-5</strain>
    </source>
</reference>
<dbReference type="EMBL" id="JARRAF010000003">
    <property type="protein sequence ID" value="MDK2123147.1"/>
    <property type="molecule type" value="Genomic_DNA"/>
</dbReference>
<dbReference type="InterPro" id="IPR017926">
    <property type="entry name" value="GATASE"/>
</dbReference>
<comment type="subcellular location">
    <subcellularLocation>
        <location evidence="10">Cytoplasm</location>
    </subcellularLocation>
</comment>
<dbReference type="PROSITE" id="PS51273">
    <property type="entry name" value="GATASE_TYPE_1"/>
    <property type="match status" value="1"/>
</dbReference>
<dbReference type="EC" id="3.5.1.2" evidence="10"/>
<dbReference type="PIRSF" id="PIRSF000495">
    <property type="entry name" value="Amidotransf_hisH"/>
    <property type="match status" value="1"/>
</dbReference>
<keyword evidence="3 10" id="KW-0028">Amino-acid biosynthesis</keyword>
<dbReference type="InterPro" id="IPR010139">
    <property type="entry name" value="Imidazole-glycPsynth_HisH"/>
</dbReference>
<feature type="domain" description="Glutamine amidotransferase" evidence="11">
    <location>
        <begin position="5"/>
        <end position="205"/>
    </location>
</feature>
<comment type="caution">
    <text evidence="12">The sequence shown here is derived from an EMBL/GenBank/DDBJ whole genome shotgun (WGS) entry which is preliminary data.</text>
</comment>
<evidence type="ECO:0000256" key="10">
    <source>
        <dbReference type="HAMAP-Rule" id="MF_00278"/>
    </source>
</evidence>
<sequence length="211" mass="22939">MQIAVIDYGMGNLRSVLRAMEHVAPDADIVLTSDAKVVAGADKVVFPGQGAMRDCMAQVEQRGLRDAIVKAAYCKPFLGICVGAQLLFEHSEEGDTAGLGIFAGKVVRFPSGQKNAAGDTLKVPHMGWNTVTLSPHPLWSGIESGQRFYFVHSYYMVPADNALTIAEADYPFRFTAAVARGNIFATQFHPEKSQADGLRLLKNFVQWDGTC</sequence>
<feature type="active site" evidence="10">
    <location>
        <position position="191"/>
    </location>
</feature>
<dbReference type="Gene3D" id="3.40.50.880">
    <property type="match status" value="1"/>
</dbReference>
<evidence type="ECO:0000256" key="9">
    <source>
        <dbReference type="ARBA" id="ARBA00049534"/>
    </source>
</evidence>
<dbReference type="InterPro" id="IPR029062">
    <property type="entry name" value="Class_I_gatase-like"/>
</dbReference>
<keyword evidence="7 10" id="KW-0456">Lyase</keyword>
<protein>
    <recommendedName>
        <fullName evidence="10">Imidazole glycerol phosphate synthase subunit HisH</fullName>
        <ecNumber evidence="10">4.3.2.10</ecNumber>
    </recommendedName>
    <alternativeName>
        <fullName evidence="10">IGP synthase glutaminase subunit</fullName>
        <ecNumber evidence="10">3.5.1.2</ecNumber>
    </alternativeName>
    <alternativeName>
        <fullName evidence="10">IGP synthase subunit HisH</fullName>
    </alternativeName>
    <alternativeName>
        <fullName evidence="10">ImGP synthase subunit HisH</fullName>
        <shortName evidence="10">IGPS subunit HisH</shortName>
    </alternativeName>
</protein>
<evidence type="ECO:0000313" key="13">
    <source>
        <dbReference type="Proteomes" id="UP001172778"/>
    </source>
</evidence>
<evidence type="ECO:0000256" key="2">
    <source>
        <dbReference type="ARBA" id="ARBA00022490"/>
    </source>
</evidence>
<dbReference type="GO" id="GO:0016829">
    <property type="term" value="F:lyase activity"/>
    <property type="evidence" value="ECO:0007669"/>
    <property type="project" value="UniProtKB-KW"/>
</dbReference>
<evidence type="ECO:0000256" key="8">
    <source>
        <dbReference type="ARBA" id="ARBA00047838"/>
    </source>
</evidence>
<evidence type="ECO:0000256" key="6">
    <source>
        <dbReference type="ARBA" id="ARBA00023102"/>
    </source>
</evidence>
<proteinExistence type="inferred from homology"/>
<feature type="active site" evidence="10">
    <location>
        <position position="189"/>
    </location>
</feature>
<dbReference type="PANTHER" id="PTHR42701">
    <property type="entry name" value="IMIDAZOLE GLYCEROL PHOSPHATE SYNTHASE SUBUNIT HISH"/>
    <property type="match status" value="1"/>
</dbReference>
<keyword evidence="13" id="KW-1185">Reference proteome</keyword>
<keyword evidence="4 10" id="KW-0378">Hydrolase</keyword>
<dbReference type="EC" id="4.3.2.10" evidence="10"/>